<keyword evidence="1" id="KW-0147">Chitin-binding</keyword>
<evidence type="ECO:0000256" key="4">
    <source>
        <dbReference type="ARBA" id="ARBA00023157"/>
    </source>
</evidence>
<dbReference type="InterPro" id="IPR002557">
    <property type="entry name" value="Chitin-bd_dom"/>
</dbReference>
<keyword evidence="3" id="KW-0677">Repeat</keyword>
<evidence type="ECO:0000259" key="7">
    <source>
        <dbReference type="PROSITE" id="PS50940"/>
    </source>
</evidence>
<dbReference type="Gene3D" id="2.170.140.10">
    <property type="entry name" value="Chitin binding domain"/>
    <property type="match status" value="1"/>
</dbReference>
<evidence type="ECO:0000313" key="8">
    <source>
        <dbReference type="EMBL" id="RIB30731.1"/>
    </source>
</evidence>
<sequence length="91" mass="10680">MKFIRKSIIIMFIMMPLYTIFVFGFTCPEENDESNPNGLYRNPEDCKTFYQCSNGVAYLFDCPDDLQWNTYYKRCEWPANSDCALPNVPPP</sequence>
<dbReference type="SUPFAM" id="SSF57625">
    <property type="entry name" value="Invertebrate chitin-binding proteins"/>
    <property type="match status" value="1"/>
</dbReference>
<gene>
    <name evidence="8" type="ORF">C2G38_1423445</name>
</gene>
<keyword evidence="4" id="KW-1015">Disulfide bond</keyword>
<accession>A0A397W978</accession>
<dbReference type="Proteomes" id="UP000266673">
    <property type="component" value="Unassembled WGS sequence"/>
</dbReference>
<keyword evidence="6" id="KW-1133">Transmembrane helix</keyword>
<keyword evidence="9" id="KW-1185">Reference proteome</keyword>
<comment type="caution">
    <text evidence="8">The sequence shown here is derived from an EMBL/GenBank/DDBJ whole genome shotgun (WGS) entry which is preliminary data.</text>
</comment>
<dbReference type="InterPro" id="IPR036508">
    <property type="entry name" value="Chitin-bd_dom_sf"/>
</dbReference>
<organism evidence="8 9">
    <name type="scientific">Gigaspora rosea</name>
    <dbReference type="NCBI Taxonomy" id="44941"/>
    <lineage>
        <taxon>Eukaryota</taxon>
        <taxon>Fungi</taxon>
        <taxon>Fungi incertae sedis</taxon>
        <taxon>Mucoromycota</taxon>
        <taxon>Glomeromycotina</taxon>
        <taxon>Glomeromycetes</taxon>
        <taxon>Diversisporales</taxon>
        <taxon>Gigasporaceae</taxon>
        <taxon>Gigaspora</taxon>
    </lineage>
</organism>
<dbReference type="EMBL" id="QKWP01000006">
    <property type="protein sequence ID" value="RIB30731.1"/>
    <property type="molecule type" value="Genomic_DNA"/>
</dbReference>
<protein>
    <submittedName>
        <fullName evidence="8">Carbohydrate-Binding Module Family 14 protein</fullName>
    </submittedName>
</protein>
<evidence type="ECO:0000256" key="6">
    <source>
        <dbReference type="SAM" id="Phobius"/>
    </source>
</evidence>
<dbReference type="SMART" id="SM00494">
    <property type="entry name" value="ChtBD2"/>
    <property type="match status" value="1"/>
</dbReference>
<evidence type="ECO:0000256" key="3">
    <source>
        <dbReference type="ARBA" id="ARBA00022737"/>
    </source>
</evidence>
<keyword evidence="6" id="KW-0812">Transmembrane</keyword>
<dbReference type="GO" id="GO:0008061">
    <property type="term" value="F:chitin binding"/>
    <property type="evidence" value="ECO:0007669"/>
    <property type="project" value="UniProtKB-KW"/>
</dbReference>
<dbReference type="Pfam" id="PF01607">
    <property type="entry name" value="CBM_14"/>
    <property type="match status" value="1"/>
</dbReference>
<dbReference type="OrthoDB" id="2304619at2759"/>
<proteinExistence type="predicted"/>
<feature type="domain" description="Chitin-binding type-2" evidence="7">
    <location>
        <begin position="24"/>
        <end position="85"/>
    </location>
</feature>
<dbReference type="InterPro" id="IPR051940">
    <property type="entry name" value="Chitin_bind-dev_reg"/>
</dbReference>
<dbReference type="GO" id="GO:0005576">
    <property type="term" value="C:extracellular region"/>
    <property type="evidence" value="ECO:0007669"/>
    <property type="project" value="InterPro"/>
</dbReference>
<evidence type="ECO:0000313" key="9">
    <source>
        <dbReference type="Proteomes" id="UP000266673"/>
    </source>
</evidence>
<name>A0A397W978_9GLOM</name>
<keyword evidence="6" id="KW-0472">Membrane</keyword>
<evidence type="ECO:0000256" key="2">
    <source>
        <dbReference type="ARBA" id="ARBA00022729"/>
    </source>
</evidence>
<feature type="transmembrane region" description="Helical" evidence="6">
    <location>
        <begin position="7"/>
        <end position="26"/>
    </location>
</feature>
<evidence type="ECO:0000256" key="5">
    <source>
        <dbReference type="ARBA" id="ARBA00023180"/>
    </source>
</evidence>
<dbReference type="AlphaFoldDB" id="A0A397W978"/>
<dbReference type="PROSITE" id="PS50940">
    <property type="entry name" value="CHIT_BIND_II"/>
    <property type="match status" value="1"/>
</dbReference>
<dbReference type="STRING" id="44941.A0A397W978"/>
<keyword evidence="2" id="KW-0732">Signal</keyword>
<evidence type="ECO:0000256" key="1">
    <source>
        <dbReference type="ARBA" id="ARBA00022669"/>
    </source>
</evidence>
<keyword evidence="5" id="KW-0325">Glycoprotein</keyword>
<reference evidence="8 9" key="1">
    <citation type="submission" date="2018-06" db="EMBL/GenBank/DDBJ databases">
        <title>Comparative genomics reveals the genomic features of Rhizophagus irregularis, R. cerebriforme, R. diaphanum and Gigaspora rosea, and their symbiotic lifestyle signature.</title>
        <authorList>
            <person name="Morin E."/>
            <person name="San Clemente H."/>
            <person name="Chen E.C.H."/>
            <person name="De La Providencia I."/>
            <person name="Hainaut M."/>
            <person name="Kuo A."/>
            <person name="Kohler A."/>
            <person name="Murat C."/>
            <person name="Tang N."/>
            <person name="Roy S."/>
            <person name="Loubradou J."/>
            <person name="Henrissat B."/>
            <person name="Grigoriev I.V."/>
            <person name="Corradi N."/>
            <person name="Roux C."/>
            <person name="Martin F.M."/>
        </authorList>
    </citation>
    <scope>NUCLEOTIDE SEQUENCE [LARGE SCALE GENOMIC DNA]</scope>
    <source>
        <strain evidence="8 9">DAOM 194757</strain>
    </source>
</reference>
<dbReference type="PANTHER" id="PTHR23301">
    <property type="entry name" value="CHITIN BINDING PERITROPHIN-A"/>
    <property type="match status" value="1"/>
</dbReference>
<dbReference type="PANTHER" id="PTHR23301:SF0">
    <property type="entry name" value="CHITIN-BINDING TYPE-2 DOMAIN-CONTAINING PROTEIN-RELATED"/>
    <property type="match status" value="1"/>
</dbReference>